<feature type="region of interest" description="Disordered" evidence="1">
    <location>
        <begin position="31"/>
        <end position="53"/>
    </location>
</feature>
<protein>
    <submittedName>
        <fullName evidence="2">Uncharacterized protein</fullName>
    </submittedName>
</protein>
<keyword evidence="3" id="KW-1185">Reference proteome</keyword>
<gene>
    <name evidence="2" type="ORF">E2C01_066301</name>
</gene>
<evidence type="ECO:0000313" key="2">
    <source>
        <dbReference type="EMBL" id="MPC72009.1"/>
    </source>
</evidence>
<proteinExistence type="predicted"/>
<organism evidence="2 3">
    <name type="scientific">Portunus trituberculatus</name>
    <name type="common">Swimming crab</name>
    <name type="synonym">Neptunus trituberculatus</name>
    <dbReference type="NCBI Taxonomy" id="210409"/>
    <lineage>
        <taxon>Eukaryota</taxon>
        <taxon>Metazoa</taxon>
        <taxon>Ecdysozoa</taxon>
        <taxon>Arthropoda</taxon>
        <taxon>Crustacea</taxon>
        <taxon>Multicrustacea</taxon>
        <taxon>Malacostraca</taxon>
        <taxon>Eumalacostraca</taxon>
        <taxon>Eucarida</taxon>
        <taxon>Decapoda</taxon>
        <taxon>Pleocyemata</taxon>
        <taxon>Brachyura</taxon>
        <taxon>Eubrachyura</taxon>
        <taxon>Portunoidea</taxon>
        <taxon>Portunidae</taxon>
        <taxon>Portuninae</taxon>
        <taxon>Portunus</taxon>
    </lineage>
</organism>
<accession>A0A5B7HQK3</accession>
<name>A0A5B7HQK3_PORTR</name>
<reference evidence="2 3" key="1">
    <citation type="submission" date="2019-05" db="EMBL/GenBank/DDBJ databases">
        <title>Another draft genome of Portunus trituberculatus and its Hox gene families provides insights of decapod evolution.</title>
        <authorList>
            <person name="Jeong J.-H."/>
            <person name="Song I."/>
            <person name="Kim S."/>
            <person name="Choi T."/>
            <person name="Kim D."/>
            <person name="Ryu S."/>
            <person name="Kim W."/>
        </authorList>
    </citation>
    <scope>NUCLEOTIDE SEQUENCE [LARGE SCALE GENOMIC DNA]</scope>
    <source>
        <tissue evidence="2">Muscle</tissue>
    </source>
</reference>
<dbReference type="Proteomes" id="UP000324222">
    <property type="component" value="Unassembled WGS sequence"/>
</dbReference>
<evidence type="ECO:0000313" key="3">
    <source>
        <dbReference type="Proteomes" id="UP000324222"/>
    </source>
</evidence>
<dbReference type="AlphaFoldDB" id="A0A5B7HQK3"/>
<dbReference type="EMBL" id="VSRR010033959">
    <property type="protein sequence ID" value="MPC72009.1"/>
    <property type="molecule type" value="Genomic_DNA"/>
</dbReference>
<sequence>MPRLQFYTPQKPDIKHPGTIWELGAENIRIPGPGAGGRSPILRSGAPRGNTRNALAGQCWQPWPRGDMC</sequence>
<evidence type="ECO:0000256" key="1">
    <source>
        <dbReference type="SAM" id="MobiDB-lite"/>
    </source>
</evidence>
<comment type="caution">
    <text evidence="2">The sequence shown here is derived from an EMBL/GenBank/DDBJ whole genome shotgun (WGS) entry which is preliminary data.</text>
</comment>